<feature type="transmembrane region" description="Helical" evidence="2">
    <location>
        <begin position="146"/>
        <end position="165"/>
    </location>
</feature>
<sequence length="317" mass="33958">MAERSSRSGKKVVQAESAPAPATTAKERAAIKAEADKRVREGDGWKASDSAKSGATTKRVIAFILWGLAIAAEGVGIWYLLTQLRGTNVDGEPNTGFIPSDYLMWALIGLLVFIGILTVIGSQLWKAANQADPASRQEAFRYFVQNQLGAIITIIAFVPIIILILLNKNLDSRTKGIAGAVGAVVLVVAVLLNIEWNPASVEENTEEVIEGEIANEGQIDEYTAIVTELTGDDEVAWTLEGKVYHLCEDTSAVSQDSADGRIFTGSVADAHAAGKAGLTLQVDQEMEQCGLTDPANLDEIEAEIEQLRDAYELENAG</sequence>
<evidence type="ECO:0000256" key="1">
    <source>
        <dbReference type="SAM" id="MobiDB-lite"/>
    </source>
</evidence>
<protein>
    <submittedName>
        <fullName evidence="3">Uncharacterized protein</fullName>
    </submittedName>
</protein>
<dbReference type="Proteomes" id="UP000617531">
    <property type="component" value="Unassembled WGS sequence"/>
</dbReference>
<feature type="transmembrane region" description="Helical" evidence="2">
    <location>
        <begin position="177"/>
        <end position="194"/>
    </location>
</feature>
<reference evidence="3" key="1">
    <citation type="journal article" date="2014" name="Int. J. Syst. Evol. Microbiol.">
        <title>Complete genome sequence of Corynebacterium casei LMG S-19264T (=DSM 44701T), isolated from a smear-ripened cheese.</title>
        <authorList>
            <consortium name="US DOE Joint Genome Institute (JGI-PGF)"/>
            <person name="Walter F."/>
            <person name="Albersmeier A."/>
            <person name="Kalinowski J."/>
            <person name="Ruckert C."/>
        </authorList>
    </citation>
    <scope>NUCLEOTIDE SEQUENCE</scope>
    <source>
        <strain evidence="3">CGMCC 1.16548</strain>
    </source>
</reference>
<keyword evidence="2" id="KW-1133">Transmembrane helix</keyword>
<organism evidence="3 4">
    <name type="scientific">Pseudolysinimonas yzui</name>
    <dbReference type="NCBI Taxonomy" id="2708254"/>
    <lineage>
        <taxon>Bacteria</taxon>
        <taxon>Bacillati</taxon>
        <taxon>Actinomycetota</taxon>
        <taxon>Actinomycetes</taxon>
        <taxon>Micrococcales</taxon>
        <taxon>Microbacteriaceae</taxon>
        <taxon>Pseudolysinimonas</taxon>
    </lineage>
</organism>
<feature type="region of interest" description="Disordered" evidence="1">
    <location>
        <begin position="1"/>
        <end position="51"/>
    </location>
</feature>
<dbReference type="AlphaFoldDB" id="A0A8J3M4W3"/>
<keyword evidence="2" id="KW-0472">Membrane</keyword>
<dbReference type="EMBL" id="BNAI01000003">
    <property type="protein sequence ID" value="GHF18259.1"/>
    <property type="molecule type" value="Genomic_DNA"/>
</dbReference>
<accession>A0A8J3M4W3</accession>
<evidence type="ECO:0000256" key="2">
    <source>
        <dbReference type="SAM" id="Phobius"/>
    </source>
</evidence>
<feature type="transmembrane region" description="Helical" evidence="2">
    <location>
        <begin position="102"/>
        <end position="125"/>
    </location>
</feature>
<feature type="compositionally biased region" description="Basic and acidic residues" evidence="1">
    <location>
        <begin position="25"/>
        <end position="46"/>
    </location>
</feature>
<evidence type="ECO:0000313" key="4">
    <source>
        <dbReference type="Proteomes" id="UP000617531"/>
    </source>
</evidence>
<dbReference type="RefSeq" id="WP_191283243.1">
    <property type="nucleotide sequence ID" value="NZ_BNAI01000003.1"/>
</dbReference>
<evidence type="ECO:0000313" key="3">
    <source>
        <dbReference type="EMBL" id="GHF18259.1"/>
    </source>
</evidence>
<keyword evidence="2" id="KW-0812">Transmembrane</keyword>
<feature type="transmembrane region" description="Helical" evidence="2">
    <location>
        <begin position="60"/>
        <end position="82"/>
    </location>
</feature>
<keyword evidence="4" id="KW-1185">Reference proteome</keyword>
<proteinExistence type="predicted"/>
<reference evidence="3" key="2">
    <citation type="submission" date="2020-09" db="EMBL/GenBank/DDBJ databases">
        <authorList>
            <person name="Sun Q."/>
            <person name="Zhou Y."/>
        </authorList>
    </citation>
    <scope>NUCLEOTIDE SEQUENCE</scope>
    <source>
        <strain evidence="3">CGMCC 1.16548</strain>
    </source>
</reference>
<gene>
    <name evidence="3" type="ORF">GCM10011600_18990</name>
</gene>
<name>A0A8J3M4W3_9MICO</name>
<comment type="caution">
    <text evidence="3">The sequence shown here is derived from an EMBL/GenBank/DDBJ whole genome shotgun (WGS) entry which is preliminary data.</text>
</comment>